<dbReference type="EMBL" id="JANFQO010000005">
    <property type="protein sequence ID" value="MCQ4164346.1"/>
    <property type="molecule type" value="Genomic_DNA"/>
</dbReference>
<comment type="caution">
    <text evidence="3">The sequence shown here is derived from an EMBL/GenBank/DDBJ whole genome shotgun (WGS) entry which is preliminary data.</text>
</comment>
<sequence length="509" mass="53518">MKRNNLTTSVVAGLAAIAGIASTANAVELNPDGLGQVLLYPYYTVNEGQQTLISVVNTAEVAKAVKVRFLEGYNSREVLDFNLFLSPFDVWTGNIFALSDATLSGDGAAIGTADKSCTAPDKNRWTGTIPGSTVPYNTFRNYAYTGRNVDTGPTGFERTREGHIELISMADLAGSLASAVTHRGGVPNNCSVVQSISPQNSLLVAPTSGLFGAGGIVNVSQGTFFTYNAEAIDGFTNTVLFSDQSSLTPSLAQAITGQDGTGQDIATAYVFGTGGQLIRSDYLAGGTPNNAIDAVSAVFMSSNLYNEYNVDSSVGSNTDWVVTFPTKRFYVDNQYLQVPLRGPGAVEPFVFTFGEDADGNGDGLSCSEVGILQYDREEGAPTEDSDGFSPPPPDQPPSALCREVNVISFLNIPQGSPAPTESGVLYSKLVANIDPYASTGWLNLDLAADSAHVSRASIDGDVYSGLPATGFQAVNYVNENVTEGVLSNYSGLFRHRASRSCANGSAVCS</sequence>
<evidence type="ECO:0000313" key="4">
    <source>
        <dbReference type="Proteomes" id="UP001165498"/>
    </source>
</evidence>
<name>A0ABT1QQ06_9GAMM</name>
<evidence type="ECO:0000256" key="1">
    <source>
        <dbReference type="SAM" id="MobiDB-lite"/>
    </source>
</evidence>
<evidence type="ECO:0000256" key="2">
    <source>
        <dbReference type="SAM" id="SignalP"/>
    </source>
</evidence>
<gene>
    <name evidence="3" type="ORF">NM961_06435</name>
</gene>
<dbReference type="RefSeq" id="WP_255913099.1">
    <property type="nucleotide sequence ID" value="NZ_JANFQO010000005.1"/>
</dbReference>
<reference evidence="3" key="1">
    <citation type="submission" date="2022-07" db="EMBL/GenBank/DDBJ databases">
        <title>Tahibacter sp., a new gammaproteobacterium isolated from the silt sample collected at pig farm.</title>
        <authorList>
            <person name="Chen H."/>
        </authorList>
    </citation>
    <scope>NUCLEOTIDE SEQUENCE</scope>
    <source>
        <strain evidence="3">P2K</strain>
    </source>
</reference>
<dbReference type="Proteomes" id="UP001165498">
    <property type="component" value="Unassembled WGS sequence"/>
</dbReference>
<keyword evidence="4" id="KW-1185">Reference proteome</keyword>
<keyword evidence="2" id="KW-0732">Signal</keyword>
<feature type="chain" id="PRO_5045170088" evidence="2">
    <location>
        <begin position="27"/>
        <end position="509"/>
    </location>
</feature>
<feature type="signal peptide" evidence="2">
    <location>
        <begin position="1"/>
        <end position="26"/>
    </location>
</feature>
<accession>A0ABT1QQ06</accession>
<proteinExistence type="predicted"/>
<evidence type="ECO:0000313" key="3">
    <source>
        <dbReference type="EMBL" id="MCQ4164346.1"/>
    </source>
</evidence>
<protein>
    <submittedName>
        <fullName evidence="3">Uncharacterized protein</fullName>
    </submittedName>
</protein>
<organism evidence="3 4">
    <name type="scientific">Tahibacter harae</name>
    <dbReference type="NCBI Taxonomy" id="2963937"/>
    <lineage>
        <taxon>Bacteria</taxon>
        <taxon>Pseudomonadati</taxon>
        <taxon>Pseudomonadota</taxon>
        <taxon>Gammaproteobacteria</taxon>
        <taxon>Lysobacterales</taxon>
        <taxon>Rhodanobacteraceae</taxon>
        <taxon>Tahibacter</taxon>
    </lineage>
</organism>
<feature type="region of interest" description="Disordered" evidence="1">
    <location>
        <begin position="378"/>
        <end position="397"/>
    </location>
</feature>